<dbReference type="SUPFAM" id="SSF81321">
    <property type="entry name" value="Family A G protein-coupled receptor-like"/>
    <property type="match status" value="1"/>
</dbReference>
<evidence type="ECO:0000256" key="9">
    <source>
        <dbReference type="ARBA" id="ARBA00023170"/>
    </source>
</evidence>
<protein>
    <recommendedName>
        <fullName evidence="11">Vomeronasal type-1 receptor</fullName>
    </recommendedName>
</protein>
<gene>
    <name evidence="14" type="primary">LOC102002182</name>
</gene>
<keyword evidence="10 11" id="KW-0807">Transducer</keyword>
<accession>A0ABM0LT09</accession>
<feature type="transmembrane region" description="Helical" evidence="11">
    <location>
        <begin position="190"/>
        <end position="208"/>
    </location>
</feature>
<evidence type="ECO:0000256" key="2">
    <source>
        <dbReference type="ARBA" id="ARBA00010663"/>
    </source>
</evidence>
<evidence type="ECO:0000256" key="5">
    <source>
        <dbReference type="ARBA" id="ARBA00022692"/>
    </source>
</evidence>
<name>A0ABM0LT09_MICOH</name>
<dbReference type="RefSeq" id="XP_005372253.1">
    <property type="nucleotide sequence ID" value="XM_005372196.1"/>
</dbReference>
<evidence type="ECO:0000256" key="3">
    <source>
        <dbReference type="ARBA" id="ARBA00022475"/>
    </source>
</evidence>
<keyword evidence="13" id="KW-1185">Reference proteome</keyword>
<evidence type="ECO:0000256" key="6">
    <source>
        <dbReference type="ARBA" id="ARBA00022989"/>
    </source>
</evidence>
<evidence type="ECO:0000256" key="4">
    <source>
        <dbReference type="ARBA" id="ARBA00022507"/>
    </source>
</evidence>
<evidence type="ECO:0000256" key="1">
    <source>
        <dbReference type="ARBA" id="ARBA00004651"/>
    </source>
</evidence>
<reference evidence="14" key="1">
    <citation type="submission" date="2025-08" db="UniProtKB">
        <authorList>
            <consortium name="RefSeq"/>
        </authorList>
    </citation>
    <scope>IDENTIFICATION</scope>
</reference>
<keyword evidence="8 11" id="KW-0472">Membrane</keyword>
<dbReference type="PRINTS" id="PR01534">
    <property type="entry name" value="VOMERONASL1R"/>
</dbReference>
<evidence type="ECO:0000256" key="7">
    <source>
        <dbReference type="ARBA" id="ARBA00023040"/>
    </source>
</evidence>
<keyword evidence="6 11" id="KW-1133">Transmembrane helix</keyword>
<dbReference type="PROSITE" id="PS50262">
    <property type="entry name" value="G_PROTEIN_RECEP_F1_2"/>
    <property type="match status" value="1"/>
</dbReference>
<keyword evidence="7 11" id="KW-0297">G-protein coupled receptor</keyword>
<feature type="transmembrane region" description="Helical" evidence="11">
    <location>
        <begin position="6"/>
        <end position="31"/>
    </location>
</feature>
<evidence type="ECO:0000259" key="12">
    <source>
        <dbReference type="PROSITE" id="PS50262"/>
    </source>
</evidence>
<dbReference type="Gene3D" id="1.20.1070.10">
    <property type="entry name" value="Rhodopsin 7-helix transmembrane proteins"/>
    <property type="match status" value="1"/>
</dbReference>
<keyword evidence="3 11" id="KW-1003">Cell membrane</keyword>
<evidence type="ECO:0000256" key="10">
    <source>
        <dbReference type="ARBA" id="ARBA00023224"/>
    </source>
</evidence>
<evidence type="ECO:0000313" key="14">
    <source>
        <dbReference type="RefSeq" id="XP_005372253.1"/>
    </source>
</evidence>
<keyword evidence="5 11" id="KW-0812">Transmembrane</keyword>
<feature type="transmembrane region" description="Helical" evidence="11">
    <location>
        <begin position="127"/>
        <end position="152"/>
    </location>
</feature>
<organism evidence="13 14">
    <name type="scientific">Microtus ochrogaster</name>
    <name type="common">Prairie vole</name>
    <dbReference type="NCBI Taxonomy" id="79684"/>
    <lineage>
        <taxon>Eukaryota</taxon>
        <taxon>Metazoa</taxon>
        <taxon>Chordata</taxon>
        <taxon>Craniata</taxon>
        <taxon>Vertebrata</taxon>
        <taxon>Euteleostomi</taxon>
        <taxon>Mammalia</taxon>
        <taxon>Eutheria</taxon>
        <taxon>Euarchontoglires</taxon>
        <taxon>Glires</taxon>
        <taxon>Rodentia</taxon>
        <taxon>Myomorpha</taxon>
        <taxon>Muroidea</taxon>
        <taxon>Cricetidae</taxon>
        <taxon>Arvicolinae</taxon>
        <taxon>Microtus</taxon>
    </lineage>
</organism>
<dbReference type="Pfam" id="PF03402">
    <property type="entry name" value="V1R"/>
    <property type="match status" value="1"/>
</dbReference>
<feature type="transmembrane region" description="Helical" evidence="11">
    <location>
        <begin position="265"/>
        <end position="286"/>
    </location>
</feature>
<feature type="domain" description="G-protein coupled receptors family 1 profile" evidence="12">
    <location>
        <begin position="22"/>
        <end position="286"/>
    </location>
</feature>
<dbReference type="GeneID" id="102002182"/>
<feature type="transmembrane region" description="Helical" evidence="11">
    <location>
        <begin position="43"/>
        <end position="60"/>
    </location>
</feature>
<feature type="transmembrane region" description="Helical" evidence="11">
    <location>
        <begin position="236"/>
        <end position="259"/>
    </location>
</feature>
<keyword evidence="4 11" id="KW-0589">Pheromone response</keyword>
<proteinExistence type="inferred from homology"/>
<keyword evidence="9 11" id="KW-0675">Receptor</keyword>
<evidence type="ECO:0000313" key="13">
    <source>
        <dbReference type="Proteomes" id="UP000694915"/>
    </source>
</evidence>
<dbReference type="Proteomes" id="UP000694915">
    <property type="component" value="Unplaced"/>
</dbReference>
<dbReference type="PANTHER" id="PTHR24062">
    <property type="entry name" value="VOMERONASAL TYPE-1 RECEPTOR"/>
    <property type="match status" value="1"/>
</dbReference>
<comment type="subcellular location">
    <subcellularLocation>
        <location evidence="1 11">Cell membrane</location>
        <topology evidence="1 11">Multi-pass membrane protein</topology>
    </subcellularLocation>
</comment>
<sequence length="311" mass="35742">MHSKYLAIGIIFLSQNTVGILGNISLLFHYLAVYYNEHILKPIDLILTHLFIANCLIILSKGVPHTISAFGMKVFFNDVMCEFLFYIQRLGRSMSMGTTCLLSIYQAITISPQKSFWKNFKFKSSNYITLSISLCWVLYITINFIIPVSGIIKMSHNNMTVKRDFLYCSTWGHDRIAESLYTALLVFPEVLFSVLIIWSSGSMIAILYRHKQQIQHIRSAHVSLRISPESKATQSILFLVSSYVAFYTLSSILQGLIAVLYKPSWWLISITAIISMCFPTLGPFVVNHDFIVLRFCILWIRCINNRQLLHR</sequence>
<evidence type="ECO:0000256" key="8">
    <source>
        <dbReference type="ARBA" id="ARBA00023136"/>
    </source>
</evidence>
<dbReference type="InterPro" id="IPR017452">
    <property type="entry name" value="GPCR_Rhodpsn_7TM"/>
</dbReference>
<evidence type="ECO:0000256" key="11">
    <source>
        <dbReference type="RuleBase" id="RU364061"/>
    </source>
</evidence>
<dbReference type="InterPro" id="IPR004072">
    <property type="entry name" value="Vmron_rcpt_1"/>
</dbReference>
<comment type="similarity">
    <text evidence="2 11">Belongs to the G-protein coupled receptor 1 family.</text>
</comment>